<evidence type="ECO:0000256" key="6">
    <source>
        <dbReference type="ARBA" id="ARBA00022777"/>
    </source>
</evidence>
<dbReference type="Pfam" id="PF08448">
    <property type="entry name" value="PAS_4"/>
    <property type="match status" value="2"/>
</dbReference>
<dbReference type="CDD" id="cd00130">
    <property type="entry name" value="PAS"/>
    <property type="match status" value="2"/>
</dbReference>
<evidence type="ECO:0000256" key="2">
    <source>
        <dbReference type="ARBA" id="ARBA00012438"/>
    </source>
</evidence>
<dbReference type="EMBL" id="UPPP01000078">
    <property type="protein sequence ID" value="VBB07674.1"/>
    <property type="molecule type" value="Genomic_DNA"/>
</dbReference>
<evidence type="ECO:0000256" key="5">
    <source>
        <dbReference type="ARBA" id="ARBA00022741"/>
    </source>
</evidence>
<dbReference type="InterPro" id="IPR013656">
    <property type="entry name" value="PAS_4"/>
</dbReference>
<dbReference type="Gene3D" id="3.30.450.20">
    <property type="entry name" value="PAS domain"/>
    <property type="match status" value="2"/>
</dbReference>
<evidence type="ECO:0000256" key="8">
    <source>
        <dbReference type="ARBA" id="ARBA00023012"/>
    </source>
</evidence>
<dbReference type="EC" id="2.7.13.3" evidence="2"/>
<dbReference type="SUPFAM" id="SSF55874">
    <property type="entry name" value="ATPase domain of HSP90 chaperone/DNA topoisomerase II/histidine kinase"/>
    <property type="match status" value="1"/>
</dbReference>
<keyword evidence="5" id="KW-0547">Nucleotide-binding</keyword>
<dbReference type="PROSITE" id="PS50112">
    <property type="entry name" value="PAS"/>
    <property type="match status" value="1"/>
</dbReference>
<keyword evidence="8" id="KW-0902">Two-component regulatory system</keyword>
<dbReference type="InterPro" id="IPR000014">
    <property type="entry name" value="PAS"/>
</dbReference>
<name>A0A498R832_9FIRM</name>
<dbReference type="InterPro" id="IPR004358">
    <property type="entry name" value="Sig_transdc_His_kin-like_C"/>
</dbReference>
<gene>
    <name evidence="11" type="ORF">LUCI_2939</name>
</gene>
<dbReference type="SUPFAM" id="SSF47384">
    <property type="entry name" value="Homodimeric domain of signal transducing histidine kinase"/>
    <property type="match status" value="1"/>
</dbReference>
<sequence>MDNYIYILLGKESAILDLNKSLQFLAPISKNSTCSKTKKNSYTDTLQAFFYKTTLGVALFDKELRCQMINPAAEKVVGRLCYELIGFSHKDMLANFLSPQTADELSSKFEHTLMTGNSCRLSIKLQRRDLFYIDCEITRILVPDEEVPGILFILTDITAQKQTLQELAKYKVDLETRIEQRTVKLREAHQQIYDILESISDGFFVLNAERRFTYVNQIIASLHSSRNLLGQKIEEVFFGDHRRFFEDCAKAADQHEPVRYEGYWEFGRRWFDMTIYPLADGAVAVYVRDITEQKKLQDELARLDRLNLVGQMAAGISHEIRNPMTTVRGYLQMLSTKTELTQFLPQFQLMIEELDRANQIITEFLSLAKNKSLERSPCQLDDLVRSLLPLLESDARISGQNIAATLIKVPPLLLDQKEIRQLILNLVRNGFDAMAAGGLLTLFTYVENDTVVLAVKDQGTGIPPDIVANIGTPFITTKDNGTGLGLAICFSIAERHNAIIDFETSSNGTTIYIRFASHQPN</sequence>
<evidence type="ECO:0000259" key="10">
    <source>
        <dbReference type="PROSITE" id="PS50112"/>
    </source>
</evidence>
<keyword evidence="3" id="KW-0597">Phosphoprotein</keyword>
<keyword evidence="7" id="KW-0067">ATP-binding</keyword>
<dbReference type="InterPro" id="IPR036097">
    <property type="entry name" value="HisK_dim/P_sf"/>
</dbReference>
<evidence type="ECO:0000256" key="4">
    <source>
        <dbReference type="ARBA" id="ARBA00022679"/>
    </source>
</evidence>
<dbReference type="GO" id="GO:0000155">
    <property type="term" value="F:phosphorelay sensor kinase activity"/>
    <property type="evidence" value="ECO:0007669"/>
    <property type="project" value="InterPro"/>
</dbReference>
<keyword evidence="4" id="KW-0808">Transferase</keyword>
<keyword evidence="6" id="KW-0418">Kinase</keyword>
<feature type="domain" description="Histidine kinase" evidence="9">
    <location>
        <begin position="315"/>
        <end position="519"/>
    </location>
</feature>
<dbReference type="PRINTS" id="PR00344">
    <property type="entry name" value="BCTRLSENSOR"/>
</dbReference>
<dbReference type="Proteomes" id="UP000277811">
    <property type="component" value="Unassembled WGS sequence"/>
</dbReference>
<dbReference type="Pfam" id="PF02518">
    <property type="entry name" value="HATPase_c"/>
    <property type="match status" value="1"/>
</dbReference>
<feature type="domain" description="PAS" evidence="10">
    <location>
        <begin position="38"/>
        <end position="116"/>
    </location>
</feature>
<comment type="catalytic activity">
    <reaction evidence="1">
        <text>ATP + protein L-histidine = ADP + protein N-phospho-L-histidine.</text>
        <dbReference type="EC" id="2.7.13.3"/>
    </reaction>
</comment>
<evidence type="ECO:0000256" key="3">
    <source>
        <dbReference type="ARBA" id="ARBA00022553"/>
    </source>
</evidence>
<reference evidence="11 12" key="1">
    <citation type="submission" date="2018-06" db="EMBL/GenBank/DDBJ databases">
        <authorList>
            <person name="Strepis N."/>
        </authorList>
    </citation>
    <scope>NUCLEOTIDE SEQUENCE [LARGE SCALE GENOMIC DNA]</scope>
    <source>
        <strain evidence="11">LUCI</strain>
    </source>
</reference>
<dbReference type="SMART" id="SM00388">
    <property type="entry name" value="HisKA"/>
    <property type="match status" value="1"/>
</dbReference>
<dbReference type="SMART" id="SM00091">
    <property type="entry name" value="PAS"/>
    <property type="match status" value="2"/>
</dbReference>
<dbReference type="Gene3D" id="1.10.287.130">
    <property type="match status" value="1"/>
</dbReference>
<dbReference type="InterPro" id="IPR036890">
    <property type="entry name" value="HATPase_C_sf"/>
</dbReference>
<dbReference type="CDD" id="cd00082">
    <property type="entry name" value="HisKA"/>
    <property type="match status" value="1"/>
</dbReference>
<evidence type="ECO:0000259" key="9">
    <source>
        <dbReference type="PROSITE" id="PS50109"/>
    </source>
</evidence>
<keyword evidence="12" id="KW-1185">Reference proteome</keyword>
<dbReference type="PANTHER" id="PTHR43065">
    <property type="entry name" value="SENSOR HISTIDINE KINASE"/>
    <property type="match status" value="1"/>
</dbReference>
<dbReference type="PANTHER" id="PTHR43065:SF46">
    <property type="entry name" value="C4-DICARBOXYLATE TRANSPORT SENSOR PROTEIN DCTB"/>
    <property type="match status" value="1"/>
</dbReference>
<evidence type="ECO:0000313" key="11">
    <source>
        <dbReference type="EMBL" id="VBB07674.1"/>
    </source>
</evidence>
<dbReference type="InterPro" id="IPR005467">
    <property type="entry name" value="His_kinase_dom"/>
</dbReference>
<dbReference type="OrthoDB" id="9815750at2"/>
<dbReference type="Pfam" id="PF00512">
    <property type="entry name" value="HisKA"/>
    <property type="match status" value="1"/>
</dbReference>
<evidence type="ECO:0000256" key="7">
    <source>
        <dbReference type="ARBA" id="ARBA00022840"/>
    </source>
</evidence>
<dbReference type="SMART" id="SM00387">
    <property type="entry name" value="HATPase_c"/>
    <property type="match status" value="1"/>
</dbReference>
<evidence type="ECO:0000313" key="12">
    <source>
        <dbReference type="Proteomes" id="UP000277811"/>
    </source>
</evidence>
<organism evidence="11 12">
    <name type="scientific">Lucifera butyrica</name>
    <dbReference type="NCBI Taxonomy" id="1351585"/>
    <lineage>
        <taxon>Bacteria</taxon>
        <taxon>Bacillati</taxon>
        <taxon>Bacillota</taxon>
        <taxon>Negativicutes</taxon>
        <taxon>Veillonellales</taxon>
        <taxon>Veillonellaceae</taxon>
        <taxon>Lucifera</taxon>
    </lineage>
</organism>
<evidence type="ECO:0000256" key="1">
    <source>
        <dbReference type="ARBA" id="ARBA00000085"/>
    </source>
</evidence>
<protein>
    <recommendedName>
        <fullName evidence="2">histidine kinase</fullName>
        <ecNumber evidence="2">2.7.13.3</ecNumber>
    </recommendedName>
</protein>
<proteinExistence type="predicted"/>
<dbReference type="PROSITE" id="PS50109">
    <property type="entry name" value="HIS_KIN"/>
    <property type="match status" value="1"/>
</dbReference>
<dbReference type="Gene3D" id="3.30.565.10">
    <property type="entry name" value="Histidine kinase-like ATPase, C-terminal domain"/>
    <property type="match status" value="1"/>
</dbReference>
<dbReference type="InterPro" id="IPR003661">
    <property type="entry name" value="HisK_dim/P_dom"/>
</dbReference>
<dbReference type="SUPFAM" id="SSF55785">
    <property type="entry name" value="PYP-like sensor domain (PAS domain)"/>
    <property type="match status" value="2"/>
</dbReference>
<dbReference type="InterPro" id="IPR003594">
    <property type="entry name" value="HATPase_dom"/>
</dbReference>
<dbReference type="InterPro" id="IPR035965">
    <property type="entry name" value="PAS-like_dom_sf"/>
</dbReference>
<accession>A0A498R832</accession>
<dbReference type="GO" id="GO:0005524">
    <property type="term" value="F:ATP binding"/>
    <property type="evidence" value="ECO:0007669"/>
    <property type="project" value="UniProtKB-KW"/>
</dbReference>
<dbReference type="AlphaFoldDB" id="A0A498R832"/>
<dbReference type="NCBIfam" id="TIGR00229">
    <property type="entry name" value="sensory_box"/>
    <property type="match status" value="2"/>
</dbReference>